<dbReference type="SUPFAM" id="SSF51905">
    <property type="entry name" value="FAD/NAD(P)-binding domain"/>
    <property type="match status" value="1"/>
</dbReference>
<protein>
    <submittedName>
        <fullName evidence="2">NAD(P)/FAD-dependent oxidoreductase</fullName>
        <ecNumber evidence="2">1.-.-.-</ecNumber>
    </submittedName>
</protein>
<reference evidence="2 3" key="1">
    <citation type="submission" date="2024-10" db="EMBL/GenBank/DDBJ databases">
        <title>The Natural Products Discovery Center: Release of the First 8490 Sequenced Strains for Exploring Actinobacteria Biosynthetic Diversity.</title>
        <authorList>
            <person name="Kalkreuter E."/>
            <person name="Kautsar S.A."/>
            <person name="Yang D."/>
            <person name="Bader C.D."/>
            <person name="Teijaro C.N."/>
            <person name="Fluegel L."/>
            <person name="Davis C.M."/>
            <person name="Simpson J.R."/>
            <person name="Lauterbach L."/>
            <person name="Steele A.D."/>
            <person name="Gui C."/>
            <person name="Meng S."/>
            <person name="Li G."/>
            <person name="Viehrig K."/>
            <person name="Ye F."/>
            <person name="Su P."/>
            <person name="Kiefer A.F."/>
            <person name="Nichols A."/>
            <person name="Cepeda A.J."/>
            <person name="Yan W."/>
            <person name="Fan B."/>
            <person name="Jiang Y."/>
            <person name="Adhikari A."/>
            <person name="Zheng C.-J."/>
            <person name="Schuster L."/>
            <person name="Cowan T.M."/>
            <person name="Smanski M.J."/>
            <person name="Chevrette M.G."/>
            <person name="De Carvalho L.P.S."/>
            <person name="Shen B."/>
        </authorList>
    </citation>
    <scope>NUCLEOTIDE SEQUENCE [LARGE SCALE GENOMIC DNA]</scope>
    <source>
        <strain evidence="2 3">NPDC015755</strain>
    </source>
</reference>
<dbReference type="Proteomes" id="UP001603013">
    <property type="component" value="Unassembled WGS sequence"/>
</dbReference>
<feature type="domain" description="FAD dependent oxidoreductase" evidence="1">
    <location>
        <begin position="10"/>
        <end position="344"/>
    </location>
</feature>
<dbReference type="Pfam" id="PF01266">
    <property type="entry name" value="DAO"/>
    <property type="match status" value="1"/>
</dbReference>
<evidence type="ECO:0000313" key="2">
    <source>
        <dbReference type="EMBL" id="MFF8277420.1"/>
    </source>
</evidence>
<comment type="caution">
    <text evidence="2">The sequence shown here is derived from an EMBL/GenBank/DDBJ whole genome shotgun (WGS) entry which is preliminary data.</text>
</comment>
<evidence type="ECO:0000259" key="1">
    <source>
        <dbReference type="Pfam" id="PF01266"/>
    </source>
</evidence>
<keyword evidence="2" id="KW-0560">Oxidoreductase</keyword>
<name>A0ABW6YCR5_9ACTN</name>
<dbReference type="Gene3D" id="3.30.9.10">
    <property type="entry name" value="D-Amino Acid Oxidase, subunit A, domain 2"/>
    <property type="match status" value="1"/>
</dbReference>
<evidence type="ECO:0000313" key="3">
    <source>
        <dbReference type="Proteomes" id="UP001603013"/>
    </source>
</evidence>
<gene>
    <name evidence="2" type="ORF">ACF05T_15105</name>
</gene>
<dbReference type="GO" id="GO:0016491">
    <property type="term" value="F:oxidoreductase activity"/>
    <property type="evidence" value="ECO:0007669"/>
    <property type="project" value="UniProtKB-KW"/>
</dbReference>
<dbReference type="InterPro" id="IPR006076">
    <property type="entry name" value="FAD-dep_OxRdtase"/>
</dbReference>
<dbReference type="EC" id="1.-.-.-" evidence="2"/>
<dbReference type="InterPro" id="IPR036188">
    <property type="entry name" value="FAD/NAD-bd_sf"/>
</dbReference>
<dbReference type="EMBL" id="JBIBSM010000007">
    <property type="protein sequence ID" value="MFF8277420.1"/>
    <property type="molecule type" value="Genomic_DNA"/>
</dbReference>
<keyword evidence="3" id="KW-1185">Reference proteome</keyword>
<accession>A0ABW6YCR5</accession>
<sequence>MGATRRPALRVAIVGGGVAGALLALRAVTAPAAAQVDLFTAGAPGQGDASGVSGGLVRGFEAGTDACRAAAESVAEIRDSAVLRDWTGYQETGSLYVLPDGGETEGPVAVLAAYLPGSAEVIGRDRILRDFPFRTLPDGAVAVVERHAGHISPQRLRTAALREAVAAGATVRATPVAVVTPGPSVRTADGGEHPYDHVVLAAGAWTPRLLTRSGLPAGGLRTKQIQYSVGETPLAGLGSFVDENSGLYGRPYGDGAFLLGLPTDRWDADPDTVRPDASLAERVERCAERVLGVPFAAGRTVAACDCYHDTPGLLLRRVGPGLHTFTGGSGGAAKTVLSASRTAAATLLTST</sequence>
<organism evidence="2 3">
    <name type="scientific">Streptomyces lateritius</name>
    <dbReference type="NCBI Taxonomy" id="67313"/>
    <lineage>
        <taxon>Bacteria</taxon>
        <taxon>Bacillati</taxon>
        <taxon>Actinomycetota</taxon>
        <taxon>Actinomycetes</taxon>
        <taxon>Kitasatosporales</taxon>
        <taxon>Streptomycetaceae</taxon>
        <taxon>Streptomyces</taxon>
    </lineage>
</organism>
<dbReference type="PANTHER" id="PTHR13847">
    <property type="entry name" value="SARCOSINE DEHYDROGENASE-RELATED"/>
    <property type="match status" value="1"/>
</dbReference>
<dbReference type="RefSeq" id="WP_391934712.1">
    <property type="nucleotide sequence ID" value="NZ_JBIBSM010000007.1"/>
</dbReference>
<proteinExistence type="predicted"/>
<dbReference type="Gene3D" id="3.50.50.60">
    <property type="entry name" value="FAD/NAD(P)-binding domain"/>
    <property type="match status" value="1"/>
</dbReference>